<accession>M4STT5</accession>
<feature type="region of interest" description="Disordered" evidence="8">
    <location>
        <begin position="202"/>
        <end position="268"/>
    </location>
</feature>
<evidence type="ECO:0000313" key="9">
    <source>
        <dbReference type="EMBL" id="AGH59718.1"/>
    </source>
</evidence>
<evidence type="ECO:0000256" key="3">
    <source>
        <dbReference type="ARBA" id="ARBA00022475"/>
    </source>
</evidence>
<proteinExistence type="predicted"/>
<evidence type="ECO:0000256" key="7">
    <source>
        <dbReference type="ARBA" id="ARBA00023288"/>
    </source>
</evidence>
<feature type="non-terminal residue" evidence="9">
    <location>
        <position position="1"/>
    </location>
</feature>
<reference evidence="9" key="2">
    <citation type="journal article" date="2014" name="Mol. Biochem. Parasitol.">
        <title>Capturing the variant surface glycoprotein repertoire (the VSGnome) of Trypanosoma brucei Lister 427.</title>
        <authorList>
            <person name="Cross G.A."/>
            <person name="Kim H.S."/>
            <person name="Wickstead B."/>
        </authorList>
    </citation>
    <scope>NUCLEOTIDE SEQUENCE</scope>
    <source>
        <strain evidence="9">Lister 427</strain>
    </source>
</reference>
<dbReference type="InterPro" id="IPR027446">
    <property type="entry name" value="VSG_C_dom_sf"/>
</dbReference>
<evidence type="ECO:0000256" key="1">
    <source>
        <dbReference type="ARBA" id="ARBA00002523"/>
    </source>
</evidence>
<sequence>MFGSGPSQAHNCGTTGAARSTSNNVGITLINDLFCVCIRGQTGNEKICLDSPTATNIGTLAYASAESAMKAAYVAIMAECTKATEHPTAHSLAAAVERYHAQIGAQSTKATRNHEAAAFIVSYANDLSTGCTGSTSQICVNYKIKIGCKDAPSVTWQNKIREAIAKLEQNNGEAKVSAAAATLMHMNKTIWQLYHSAFEQSESLTGSPQPKPAVNAKKSAECKDHKTQKACEAKGCKWKETSETEGECEAKDKEEQTNVARTKGDAGS</sequence>
<evidence type="ECO:0000256" key="2">
    <source>
        <dbReference type="ARBA" id="ARBA00004609"/>
    </source>
</evidence>
<reference evidence="9" key="1">
    <citation type="submission" date="2013-02" db="EMBL/GenBank/DDBJ databases">
        <authorList>
            <person name="Cross G.A.M."/>
            <person name="Kim H.-S."/>
            <person name="Wickstead B."/>
        </authorList>
    </citation>
    <scope>NUCLEOTIDE SEQUENCE</scope>
    <source>
        <strain evidence="9">Lister 427</strain>
    </source>
</reference>
<keyword evidence="7" id="KW-0449">Lipoprotein</keyword>
<evidence type="ECO:0000256" key="6">
    <source>
        <dbReference type="ARBA" id="ARBA00023180"/>
    </source>
</evidence>
<evidence type="ECO:0000256" key="4">
    <source>
        <dbReference type="ARBA" id="ARBA00022622"/>
    </source>
</evidence>
<dbReference type="AlphaFoldDB" id="M4STT5"/>
<name>M4STT5_9TRYP</name>
<keyword evidence="3" id="KW-1003">Cell membrane</keyword>
<evidence type="ECO:0000256" key="8">
    <source>
        <dbReference type="SAM" id="MobiDB-lite"/>
    </source>
</evidence>
<dbReference type="GO" id="GO:0098552">
    <property type="term" value="C:side of membrane"/>
    <property type="evidence" value="ECO:0007669"/>
    <property type="project" value="UniProtKB-KW"/>
</dbReference>
<comment type="function">
    <text evidence="1">VSG forms a coat on the surface of the parasite. The trypanosome evades the immune response of the host by expressing a series of antigenically distinct VSGs from an estimated 1000 VSG genes.</text>
</comment>
<keyword evidence="4" id="KW-0336">GPI-anchor</keyword>
<dbReference type="SUPFAM" id="SSF118251">
    <property type="entry name" value="Variant surface glycoprotein MITAT 1.2, VSG 221, C-terminal domain"/>
    <property type="match status" value="1"/>
</dbReference>
<evidence type="ECO:0000256" key="5">
    <source>
        <dbReference type="ARBA" id="ARBA00023136"/>
    </source>
</evidence>
<keyword evidence="5" id="KW-0472">Membrane</keyword>
<keyword evidence="6" id="KW-0325">Glycoprotein</keyword>
<dbReference type="VEuPathDB" id="TriTrypDB:Tb427_000289400"/>
<protein>
    <submittedName>
        <fullName evidence="9">Variant surface glycoprotein 3695</fullName>
    </submittedName>
</protein>
<dbReference type="EMBL" id="KC612287">
    <property type="protein sequence ID" value="AGH59718.1"/>
    <property type="molecule type" value="Genomic_DNA"/>
</dbReference>
<dbReference type="GO" id="GO:0005886">
    <property type="term" value="C:plasma membrane"/>
    <property type="evidence" value="ECO:0007669"/>
    <property type="project" value="UniProtKB-SubCell"/>
</dbReference>
<feature type="compositionally biased region" description="Basic and acidic residues" evidence="8">
    <location>
        <begin position="218"/>
        <end position="256"/>
    </location>
</feature>
<comment type="subcellular location">
    <subcellularLocation>
        <location evidence="2">Cell membrane</location>
        <topology evidence="2">Lipid-anchor</topology>
        <topology evidence="2">GPI-anchor</topology>
    </subcellularLocation>
</comment>
<organism evidence="9">
    <name type="scientific">Trypanosoma brucei</name>
    <dbReference type="NCBI Taxonomy" id="5691"/>
    <lineage>
        <taxon>Eukaryota</taxon>
        <taxon>Discoba</taxon>
        <taxon>Euglenozoa</taxon>
        <taxon>Kinetoplastea</taxon>
        <taxon>Metakinetoplastina</taxon>
        <taxon>Trypanosomatida</taxon>
        <taxon>Trypanosomatidae</taxon>
        <taxon>Trypanosoma</taxon>
    </lineage>
</organism>